<dbReference type="Proteomes" id="UP000436088">
    <property type="component" value="Unassembled WGS sequence"/>
</dbReference>
<dbReference type="OrthoDB" id="666348at2759"/>
<evidence type="ECO:0000313" key="3">
    <source>
        <dbReference type="Proteomes" id="UP000436088"/>
    </source>
</evidence>
<dbReference type="AlphaFoldDB" id="A0A6A3BKW3"/>
<dbReference type="PANTHER" id="PTHR33167:SF26">
    <property type="entry name" value="EXPRESSED PROTEIN"/>
    <property type="match status" value="1"/>
</dbReference>
<evidence type="ECO:0000313" key="2">
    <source>
        <dbReference type="EMBL" id="KAE8715732.1"/>
    </source>
</evidence>
<dbReference type="EMBL" id="VEPZ02000857">
    <property type="protein sequence ID" value="KAE8715732.1"/>
    <property type="molecule type" value="Genomic_DNA"/>
</dbReference>
<accession>A0A6A3BKW3</accession>
<dbReference type="PANTHER" id="PTHR33167">
    <property type="entry name" value="TRANSCRIPTION FACTOR, PUTATIVE (DUF863)-RELATED"/>
    <property type="match status" value="1"/>
</dbReference>
<feature type="region of interest" description="Disordered" evidence="1">
    <location>
        <begin position="127"/>
        <end position="153"/>
    </location>
</feature>
<sequence>MQTTEKLLRPYDKEVMRMAILKHEETFKHQVYELHRLYRIQKTLMKNMKTSRPINGSYIHHQSSRTRLDSEHPADDDHKFIDESEMELTLGPTKYMSRKKHEIPTLTSVSGPNSFFSSSTVSCHMINSSMPSSSMTTTKRKAKTSRDEFMVVS</sequence>
<feature type="compositionally biased region" description="Basic and acidic residues" evidence="1">
    <location>
        <begin position="66"/>
        <end position="75"/>
    </location>
</feature>
<name>A0A6A3BKW3_HIBSY</name>
<feature type="region of interest" description="Disordered" evidence="1">
    <location>
        <begin position="53"/>
        <end position="75"/>
    </location>
</feature>
<proteinExistence type="predicted"/>
<evidence type="ECO:0000256" key="1">
    <source>
        <dbReference type="SAM" id="MobiDB-lite"/>
    </source>
</evidence>
<organism evidence="2 3">
    <name type="scientific">Hibiscus syriacus</name>
    <name type="common">Rose of Sharon</name>
    <dbReference type="NCBI Taxonomy" id="106335"/>
    <lineage>
        <taxon>Eukaryota</taxon>
        <taxon>Viridiplantae</taxon>
        <taxon>Streptophyta</taxon>
        <taxon>Embryophyta</taxon>
        <taxon>Tracheophyta</taxon>
        <taxon>Spermatophyta</taxon>
        <taxon>Magnoliopsida</taxon>
        <taxon>eudicotyledons</taxon>
        <taxon>Gunneridae</taxon>
        <taxon>Pentapetalae</taxon>
        <taxon>rosids</taxon>
        <taxon>malvids</taxon>
        <taxon>Malvales</taxon>
        <taxon>Malvaceae</taxon>
        <taxon>Malvoideae</taxon>
        <taxon>Hibiscus</taxon>
    </lineage>
</organism>
<comment type="caution">
    <text evidence="2">The sequence shown here is derived from an EMBL/GenBank/DDBJ whole genome shotgun (WGS) entry which is preliminary data.</text>
</comment>
<feature type="compositionally biased region" description="Basic and acidic residues" evidence="1">
    <location>
        <begin position="144"/>
        <end position="153"/>
    </location>
</feature>
<protein>
    <submittedName>
        <fullName evidence="2">Root phototropism protein</fullName>
    </submittedName>
</protein>
<feature type="compositionally biased region" description="Low complexity" evidence="1">
    <location>
        <begin position="127"/>
        <end position="137"/>
    </location>
</feature>
<keyword evidence="3" id="KW-1185">Reference proteome</keyword>
<gene>
    <name evidence="2" type="ORF">F3Y22_tig00110160pilonHSYRG00283</name>
</gene>
<reference evidence="2" key="1">
    <citation type="submission" date="2019-09" db="EMBL/GenBank/DDBJ databases">
        <title>Draft genome information of white flower Hibiscus syriacus.</title>
        <authorList>
            <person name="Kim Y.-M."/>
        </authorList>
    </citation>
    <scope>NUCLEOTIDE SEQUENCE [LARGE SCALE GENOMIC DNA]</scope>
    <source>
        <strain evidence="2">YM2019G1</strain>
    </source>
</reference>